<dbReference type="EMBL" id="AHZU02000544">
    <property type="protein sequence ID" value="KFG43206.1"/>
    <property type="molecule type" value="Genomic_DNA"/>
</dbReference>
<evidence type="ECO:0000313" key="3">
    <source>
        <dbReference type="Proteomes" id="UP000028837"/>
    </source>
</evidence>
<feature type="compositionally biased region" description="Basic and acidic residues" evidence="1">
    <location>
        <begin position="249"/>
        <end position="262"/>
    </location>
</feature>
<accession>A0A086KFN8</accession>
<dbReference type="GO" id="GO:0005615">
    <property type="term" value="C:extracellular space"/>
    <property type="evidence" value="ECO:0007669"/>
    <property type="project" value="TreeGrafter"/>
</dbReference>
<reference evidence="2 3" key="1">
    <citation type="submission" date="2014-02" db="EMBL/GenBank/DDBJ databases">
        <authorList>
            <person name="Sibley D."/>
            <person name="Venepally P."/>
            <person name="Karamycheva S."/>
            <person name="Hadjithomas M."/>
            <person name="Khan A."/>
            <person name="Brunk B."/>
            <person name="Roos D."/>
            <person name="Caler E."/>
            <person name="Lorenzi H."/>
        </authorList>
    </citation>
    <scope>NUCLEOTIDE SEQUENCE [LARGE SCALE GENOMIC DNA]</scope>
    <source>
        <strain evidence="2 3">GAB2-2007-GAL-DOM2</strain>
    </source>
</reference>
<evidence type="ECO:0000313" key="2">
    <source>
        <dbReference type="EMBL" id="KFG43206.1"/>
    </source>
</evidence>
<organism evidence="2 3">
    <name type="scientific">Toxoplasma gondii GAB2-2007-GAL-DOM2</name>
    <dbReference type="NCBI Taxonomy" id="1130820"/>
    <lineage>
        <taxon>Eukaryota</taxon>
        <taxon>Sar</taxon>
        <taxon>Alveolata</taxon>
        <taxon>Apicomplexa</taxon>
        <taxon>Conoidasida</taxon>
        <taxon>Coccidia</taxon>
        <taxon>Eucoccidiorida</taxon>
        <taxon>Eimeriorina</taxon>
        <taxon>Sarcocystidae</taxon>
        <taxon>Toxoplasma</taxon>
    </lineage>
</organism>
<dbReference type="InterPro" id="IPR042421">
    <property type="entry name" value="C3orf33-like"/>
</dbReference>
<gene>
    <name evidence="2" type="ORF">TGDOM2_272530</name>
</gene>
<feature type="compositionally biased region" description="Basic and acidic residues" evidence="1">
    <location>
        <begin position="292"/>
        <end position="301"/>
    </location>
</feature>
<dbReference type="AlphaFoldDB" id="A0A086KFN8"/>
<feature type="region of interest" description="Disordered" evidence="1">
    <location>
        <begin position="249"/>
        <end position="301"/>
    </location>
</feature>
<proteinExistence type="predicted"/>
<dbReference type="PANTHER" id="PTHR28434:SF1">
    <property type="entry name" value="PROTEIN C3ORF33"/>
    <property type="match status" value="1"/>
</dbReference>
<evidence type="ECO:0000256" key="1">
    <source>
        <dbReference type="SAM" id="MobiDB-lite"/>
    </source>
</evidence>
<protein>
    <submittedName>
        <fullName evidence="2">Uncharacterized protein</fullName>
    </submittedName>
</protein>
<comment type="caution">
    <text evidence="2">The sequence shown here is derived from an EMBL/GenBank/DDBJ whole genome shotgun (WGS) entry which is preliminary data.</text>
</comment>
<feature type="region of interest" description="Disordered" evidence="1">
    <location>
        <begin position="178"/>
        <end position="200"/>
    </location>
</feature>
<dbReference type="OrthoDB" id="332541at2759"/>
<sequence>MEEEDVDDTCFPSDDHGRVFLRIRDWIENHKRGISSALYVAAGLSLWVLKRSIQDYRVNRIRRVEDVPEALFKHQAKLSGVVASVDISSGVLYFYHVPLLHRILRCFLPIPLLVPVVSSVKRATDSSGDAGSASLTKLTTTAPLASALSSLLPLRLHSVDTVPLRKANGPLVVQGLERGQRAKQVSSSAQEAGCDRERGGNAFEERHGDFYGGNCRSDDPVVHALKTFLEAEILQQQVTVTLVGRDVTPREVERSTGAHERGSGSGGREPTRHEQRGGKVGAWGDKQSTHSGGEERGDEGNVEKKAPWFTCFRFWSRRTRHDDLIPPSPLRVRLQFAKKNIFDLRRYDLEEELLCRGLAVVAYEKLREEENDMTAKAGLSSLLPFRRWRTKKRIKKLEALQTKARELDRGIWATGSEEGDAHGETQNPAGTCAAVPSSLGQERRENRKARHLFVSAPLSFFSSCRRCSFCSSSRALSSSFSSWPSLWSASSWSESSSSPCCVSPDATLPLFLEESPAGRSNRFYLKAGYMLNANQRLRAAAVCQQHVVRAKQPPALPEQQGQQYLVRCTSFPLRPPPLFSSSRSSFLLPRLFSSRPSFCLHRSVVSPFPYFEKSMRSLGKDRFSRGFACSFPFFRGVSQWCATSNK</sequence>
<dbReference type="Proteomes" id="UP000028837">
    <property type="component" value="Unassembled WGS sequence"/>
</dbReference>
<name>A0A086KFN8_TOXGO</name>
<dbReference type="PANTHER" id="PTHR28434">
    <property type="entry name" value="PROTEIN C3ORF33"/>
    <property type="match status" value="1"/>
</dbReference>
<dbReference type="VEuPathDB" id="ToxoDB:TGDOM2_272530"/>